<name>A0AAD7XPT6_9STRA</name>
<reference evidence="2" key="1">
    <citation type="submission" date="2023-01" db="EMBL/GenBank/DDBJ databases">
        <title>Metagenome sequencing of chrysophaentin producing Chrysophaeum taylorii.</title>
        <authorList>
            <person name="Davison J."/>
            <person name="Bewley C."/>
        </authorList>
    </citation>
    <scope>NUCLEOTIDE SEQUENCE</scope>
    <source>
        <strain evidence="2">NIES-1699</strain>
    </source>
</reference>
<dbReference type="Proteomes" id="UP001230188">
    <property type="component" value="Unassembled WGS sequence"/>
</dbReference>
<evidence type="ECO:0000313" key="2">
    <source>
        <dbReference type="EMBL" id="KAJ8604107.1"/>
    </source>
</evidence>
<organism evidence="2 3">
    <name type="scientific">Chrysophaeum taylorii</name>
    <dbReference type="NCBI Taxonomy" id="2483200"/>
    <lineage>
        <taxon>Eukaryota</taxon>
        <taxon>Sar</taxon>
        <taxon>Stramenopiles</taxon>
        <taxon>Ochrophyta</taxon>
        <taxon>Pelagophyceae</taxon>
        <taxon>Pelagomonadales</taxon>
        <taxon>Pelagomonadaceae</taxon>
        <taxon>Chrysophaeum</taxon>
    </lineage>
</organism>
<dbReference type="AlphaFoldDB" id="A0AAD7XPT6"/>
<sequence length="285" mass="31467">MDDEELALLAREAALERINAAIDSELPGVVSDVDSMLARQRADEVRLAEKKKTCKTLKSSSEVVVSPRLPSRGSTPEVGAEAAARISRARESSLREQLEASLSRERDLEERISTAEAASAKAAAETKSLRREVANLRAAVDKESKARTEAQAELNAAKRDAAAAERVAREKQREAAQIGNEHRAGDVRLARAVEEADKLKASLARARSDARDAADDRRKEKAALEASIKKLERQKSELHAAFRKQLKLIDILKRQKIHMEAARLLAFTEEEFMKIVSWVPPESSS</sequence>
<gene>
    <name evidence="2" type="ORF">CTAYLR_001769</name>
</gene>
<evidence type="ECO:0000313" key="3">
    <source>
        <dbReference type="Proteomes" id="UP001230188"/>
    </source>
</evidence>
<dbReference type="PANTHER" id="PTHR23313:SF0">
    <property type="entry name" value="TESTIS-EXPRESSED PROTEIN 9"/>
    <property type="match status" value="1"/>
</dbReference>
<feature type="coiled-coil region" evidence="1">
    <location>
        <begin position="98"/>
        <end position="241"/>
    </location>
</feature>
<proteinExistence type="predicted"/>
<dbReference type="PANTHER" id="PTHR23313">
    <property type="entry name" value="TSEC1-RELATED"/>
    <property type="match status" value="1"/>
</dbReference>
<keyword evidence="3" id="KW-1185">Reference proteome</keyword>
<dbReference type="EMBL" id="JAQMWT010000340">
    <property type="protein sequence ID" value="KAJ8604107.1"/>
    <property type="molecule type" value="Genomic_DNA"/>
</dbReference>
<evidence type="ECO:0000256" key="1">
    <source>
        <dbReference type="SAM" id="Coils"/>
    </source>
</evidence>
<evidence type="ECO:0008006" key="4">
    <source>
        <dbReference type="Google" id="ProtNLM"/>
    </source>
</evidence>
<keyword evidence="1" id="KW-0175">Coiled coil</keyword>
<comment type="caution">
    <text evidence="2">The sequence shown here is derived from an EMBL/GenBank/DDBJ whole genome shotgun (WGS) entry which is preliminary data.</text>
</comment>
<protein>
    <recommendedName>
        <fullName evidence="4">Testis-expressed sequence 9 protein</fullName>
    </recommendedName>
</protein>
<accession>A0AAD7XPT6</accession>